<dbReference type="PANTHER" id="PTHR43546">
    <property type="entry name" value="UPF0173 METAL-DEPENDENT HYDROLASE MJ1163-RELATED"/>
    <property type="match status" value="1"/>
</dbReference>
<comment type="caution">
    <text evidence="4">The sequence shown here is derived from an EMBL/GenBank/DDBJ whole genome shotgun (WGS) entry which is preliminary data.</text>
</comment>
<proteinExistence type="inferred from homology"/>
<accession>A0A7C2ZWN2</accession>
<dbReference type="EMBL" id="DSID01000016">
    <property type="protein sequence ID" value="HEX69660.1"/>
    <property type="molecule type" value="Genomic_DNA"/>
</dbReference>
<dbReference type="AlphaFoldDB" id="A0A7C2ZWN2"/>
<dbReference type="Pfam" id="PF12706">
    <property type="entry name" value="Lactamase_B_2"/>
    <property type="match status" value="1"/>
</dbReference>
<dbReference type="Gene3D" id="3.60.15.10">
    <property type="entry name" value="Ribonuclease Z/Hydroxyacylglutathione hydrolase-like"/>
    <property type="match status" value="1"/>
</dbReference>
<dbReference type="InterPro" id="IPR022877">
    <property type="entry name" value="UPF0173"/>
</dbReference>
<evidence type="ECO:0000313" key="4">
    <source>
        <dbReference type="EMBL" id="HEX69660.1"/>
    </source>
</evidence>
<dbReference type="InterPro" id="IPR050114">
    <property type="entry name" value="UPF0173_UPF0282_UlaG_hydrolase"/>
</dbReference>
<dbReference type="SUPFAM" id="SSF56281">
    <property type="entry name" value="Metallo-hydrolase/oxidoreductase"/>
    <property type="match status" value="1"/>
</dbReference>
<dbReference type="GO" id="GO:0016787">
    <property type="term" value="F:hydrolase activity"/>
    <property type="evidence" value="ECO:0007669"/>
    <property type="project" value="UniProtKB-UniRule"/>
</dbReference>
<gene>
    <name evidence="4" type="ORF">ENP13_00205</name>
</gene>
<sequence length="237" mass="26123">MQLNRDTAITWLGHATFKIVTPGGKTLLIDPWVMGNPACPEDQKRLDRVDLMLVTHGHFDHIGDAVTIARDTGAQVVAIFETCHWLGTKGVERCSAMNKGGTQEIQGIKVTMVHAVHSCGILDDGQILYGGEACGYVVELENGFKLYHAGDTAVFSDMQLIGELYRPDLAMLPIGDHFVMSPREAARAVRLLGVRQVIPMHYGTFPLLTGTPQAFRELTRDIEGLQVFELRPGETLR</sequence>
<evidence type="ECO:0000256" key="2">
    <source>
        <dbReference type="HAMAP-Rule" id="MF_00457"/>
    </source>
</evidence>
<comment type="similarity">
    <text evidence="2">Belongs to the UPF0173 family.</text>
</comment>
<dbReference type="NCBIfam" id="NF001911">
    <property type="entry name" value="PRK00685.1"/>
    <property type="match status" value="1"/>
</dbReference>
<evidence type="ECO:0000259" key="3">
    <source>
        <dbReference type="SMART" id="SM00849"/>
    </source>
</evidence>
<dbReference type="SMART" id="SM00849">
    <property type="entry name" value="Lactamase_B"/>
    <property type="match status" value="1"/>
</dbReference>
<dbReference type="InterPro" id="IPR036866">
    <property type="entry name" value="RibonucZ/Hydroxyglut_hydro"/>
</dbReference>
<dbReference type="HAMAP" id="MF_00457">
    <property type="entry name" value="UPF0173"/>
    <property type="match status" value="1"/>
</dbReference>
<reference evidence="4" key="1">
    <citation type="journal article" date="2020" name="mSystems">
        <title>Genome- and Community-Level Interaction Insights into Carbon Utilization and Element Cycling Functions of Hydrothermarchaeota in Hydrothermal Sediment.</title>
        <authorList>
            <person name="Zhou Z."/>
            <person name="Liu Y."/>
            <person name="Xu W."/>
            <person name="Pan J."/>
            <person name="Luo Z.H."/>
            <person name="Li M."/>
        </authorList>
    </citation>
    <scope>NUCLEOTIDE SEQUENCE [LARGE SCALE GENOMIC DNA]</scope>
    <source>
        <strain evidence="4">SpSt-192</strain>
    </source>
</reference>
<dbReference type="InterPro" id="IPR001279">
    <property type="entry name" value="Metallo-B-lactamas"/>
</dbReference>
<organism evidence="4">
    <name type="scientific">Thermorudis sp</name>
    <dbReference type="NCBI Taxonomy" id="1969470"/>
    <lineage>
        <taxon>Bacteria</taxon>
        <taxon>Pseudomonadati</taxon>
        <taxon>Thermomicrobiota</taxon>
        <taxon>Thermomicrobia</taxon>
        <taxon>Thermomicrobia incertae sedis</taxon>
        <taxon>Thermorudis</taxon>
    </lineage>
</organism>
<name>A0A7C2ZWN2_9BACT</name>
<protein>
    <recommendedName>
        <fullName evidence="2">UPF0173 metal-dependent hydrolase ENP13_00205</fullName>
    </recommendedName>
</protein>
<feature type="domain" description="Metallo-beta-lactamase" evidence="3">
    <location>
        <begin position="13"/>
        <end position="201"/>
    </location>
</feature>
<dbReference type="PANTHER" id="PTHR43546:SF3">
    <property type="entry name" value="UPF0173 METAL-DEPENDENT HYDROLASE MJ1163"/>
    <property type="match status" value="1"/>
</dbReference>
<keyword evidence="1 2" id="KW-0378">Hydrolase</keyword>
<evidence type="ECO:0000256" key="1">
    <source>
        <dbReference type="ARBA" id="ARBA00022801"/>
    </source>
</evidence>